<dbReference type="Proteomes" id="UP000278962">
    <property type="component" value="Unassembled WGS sequence"/>
</dbReference>
<organism evidence="1 2">
    <name type="scientific">Solirubrobacter pauli</name>
    <dbReference type="NCBI Taxonomy" id="166793"/>
    <lineage>
        <taxon>Bacteria</taxon>
        <taxon>Bacillati</taxon>
        <taxon>Actinomycetota</taxon>
        <taxon>Thermoleophilia</taxon>
        <taxon>Solirubrobacterales</taxon>
        <taxon>Solirubrobacteraceae</taxon>
        <taxon>Solirubrobacter</taxon>
    </lineage>
</organism>
<dbReference type="RefSeq" id="WP_121255148.1">
    <property type="nucleotide sequence ID" value="NZ_RBIL01000002.1"/>
</dbReference>
<keyword evidence="2" id="KW-1185">Reference proteome</keyword>
<dbReference type="OrthoDB" id="3383671at2"/>
<protein>
    <submittedName>
        <fullName evidence="1">Uncharacterized protein</fullName>
    </submittedName>
</protein>
<evidence type="ECO:0000313" key="1">
    <source>
        <dbReference type="EMBL" id="RKQ86966.1"/>
    </source>
</evidence>
<reference evidence="1 2" key="1">
    <citation type="submission" date="2018-10" db="EMBL/GenBank/DDBJ databases">
        <title>Genomic Encyclopedia of Archaeal and Bacterial Type Strains, Phase II (KMG-II): from individual species to whole genera.</title>
        <authorList>
            <person name="Goeker M."/>
        </authorList>
    </citation>
    <scope>NUCLEOTIDE SEQUENCE [LARGE SCALE GENOMIC DNA]</scope>
    <source>
        <strain evidence="1 2">DSM 14954</strain>
    </source>
</reference>
<dbReference type="EMBL" id="RBIL01000002">
    <property type="protein sequence ID" value="RKQ86966.1"/>
    <property type="molecule type" value="Genomic_DNA"/>
</dbReference>
<proteinExistence type="predicted"/>
<comment type="caution">
    <text evidence="1">The sequence shown here is derived from an EMBL/GenBank/DDBJ whole genome shotgun (WGS) entry which is preliminary data.</text>
</comment>
<accession>A0A660KZB2</accession>
<evidence type="ECO:0000313" key="2">
    <source>
        <dbReference type="Proteomes" id="UP000278962"/>
    </source>
</evidence>
<gene>
    <name evidence="1" type="ORF">C8N24_4983</name>
</gene>
<dbReference type="AlphaFoldDB" id="A0A660KZB2"/>
<sequence>MKRLAGPTRVLRSGNPGALTSGLLNLLLEGEHEYLRDPRELMLTLAPYHHCARRLGEEPSELFDLVAAGAPVTLRDAVRTFGRRDDIEPESFGFAVVETADGPEYIRLL</sequence>
<name>A0A660KZB2_9ACTN</name>